<dbReference type="CDD" id="cd14536">
    <property type="entry name" value="PTP-MTMR9"/>
    <property type="match status" value="1"/>
</dbReference>
<evidence type="ECO:0000259" key="3">
    <source>
        <dbReference type="PROSITE" id="PS51339"/>
    </source>
</evidence>
<evidence type="ECO:0000313" key="5">
    <source>
        <dbReference type="Proteomes" id="UP000789390"/>
    </source>
</evidence>
<dbReference type="InterPro" id="IPR011993">
    <property type="entry name" value="PH-like_dom_sf"/>
</dbReference>
<dbReference type="CDD" id="cd13211">
    <property type="entry name" value="PH-GRAM_MTMR9"/>
    <property type="match status" value="1"/>
</dbReference>
<dbReference type="Pfam" id="PF21098">
    <property type="entry name" value="PH-GRAM_MTMR6-like"/>
    <property type="match status" value="1"/>
</dbReference>
<protein>
    <recommendedName>
        <fullName evidence="3">Myotubularin phosphatase domain-containing protein</fullName>
    </recommendedName>
</protein>
<dbReference type="EMBL" id="CAKKLH010000045">
    <property type="protein sequence ID" value="CAH0100785.1"/>
    <property type="molecule type" value="Genomic_DNA"/>
</dbReference>
<evidence type="ECO:0000313" key="4">
    <source>
        <dbReference type="EMBL" id="CAH0100785.1"/>
    </source>
</evidence>
<dbReference type="OrthoDB" id="271628at2759"/>
<dbReference type="PROSITE" id="PS51339">
    <property type="entry name" value="PPASE_MYOTUBULARIN"/>
    <property type="match status" value="1"/>
</dbReference>
<sequence>MEFAHLIKSPRVEKVVVHRSLHKSVEGVLCITGHHLIFSAGGENPDEFWMIHRIIDLVERKPNTPPAAGGTLTLKCKDFSIISFDFHNTEELSNVSASLECLSSIENQSLYYPFFYQPVYTAIEDGWTAFRPETEFSKLVMQQQEDWRISYVNKDYSVCSSYPSAVVVPKGVDDDILVAAALFRVGGRFPVLSYRHEGGAVMMRSSQPHSGPNVKRCREDEKLLNSVLKPGMRGYIIDTRHQSTTPTPKSKGSGGFETESHYPQWRRIHKPIERLQSLLESLSKLVEACLDNGSSMDKWLSRLESSQWLSYVKETMNCACLVSQCIDQETAAVLLHGGEGLDSTLAVSALAQVILSPDSRTVHGFEALIEREWIQAGYPFVQRHHRSALSNTVSRSKENAPTFLLFIDCTWQIMQQFPCSFEFNEGFLLQLARHSYWSQFGSFLGNNELDRYQLQLSSKTVSLWSHLNRPEVLRSFLNPLYEPNNRVIWPSVAPMSVNLWPAMYLAYVVEPNIYNNAWGDIAGICELDKELRSKAQRLRRQLIDLERDAISKGLLDSPSSIGTVFD</sequence>
<dbReference type="AlphaFoldDB" id="A0A8J2RBA7"/>
<dbReference type="InterPro" id="IPR010569">
    <property type="entry name" value="Myotubularin-like_Pase_dom"/>
</dbReference>
<feature type="domain" description="Myotubularin phosphatase" evidence="3">
    <location>
        <begin position="126"/>
        <end position="504"/>
    </location>
</feature>
<comment type="similarity">
    <text evidence="1">Belongs to the protein-tyrosine phosphatase family. Non-receptor class myotubularin subfamily.</text>
</comment>
<dbReference type="Proteomes" id="UP000789390">
    <property type="component" value="Unassembled WGS sequence"/>
</dbReference>
<name>A0A8J2RBA7_9CRUS</name>
<evidence type="ECO:0000256" key="1">
    <source>
        <dbReference type="ARBA" id="ARBA00007471"/>
    </source>
</evidence>
<dbReference type="PANTHER" id="PTHR10807">
    <property type="entry name" value="MYOTUBULARIN-RELATED"/>
    <property type="match status" value="1"/>
</dbReference>
<dbReference type="InterPro" id="IPR029021">
    <property type="entry name" value="Prot-tyrosine_phosphatase-like"/>
</dbReference>
<dbReference type="PANTHER" id="PTHR10807:SF73">
    <property type="entry name" value="LD06050P"/>
    <property type="match status" value="1"/>
</dbReference>
<dbReference type="GO" id="GO:0005737">
    <property type="term" value="C:cytoplasm"/>
    <property type="evidence" value="ECO:0007669"/>
    <property type="project" value="TreeGrafter"/>
</dbReference>
<dbReference type="GO" id="GO:0046856">
    <property type="term" value="P:phosphatidylinositol dephosphorylation"/>
    <property type="evidence" value="ECO:0007669"/>
    <property type="project" value="TreeGrafter"/>
</dbReference>
<dbReference type="Pfam" id="PF06602">
    <property type="entry name" value="Myotub-related"/>
    <property type="match status" value="1"/>
</dbReference>
<accession>A0A8J2RBA7</accession>
<dbReference type="InterPro" id="IPR030564">
    <property type="entry name" value="Myotubularin"/>
</dbReference>
<dbReference type="SUPFAM" id="SSF50729">
    <property type="entry name" value="PH domain-like"/>
    <property type="match status" value="1"/>
</dbReference>
<keyword evidence="5" id="KW-1185">Reference proteome</keyword>
<gene>
    <name evidence="4" type="ORF">DGAL_LOCUS3073</name>
</gene>
<dbReference type="InterPro" id="IPR048994">
    <property type="entry name" value="PH-GRAM_MTMR6-9"/>
</dbReference>
<dbReference type="GO" id="GO:0010507">
    <property type="term" value="P:negative regulation of autophagy"/>
    <property type="evidence" value="ECO:0007669"/>
    <property type="project" value="TreeGrafter"/>
</dbReference>
<dbReference type="GO" id="GO:0019903">
    <property type="term" value="F:protein phosphatase binding"/>
    <property type="evidence" value="ECO:0007669"/>
    <property type="project" value="TreeGrafter"/>
</dbReference>
<evidence type="ECO:0000256" key="2">
    <source>
        <dbReference type="SAM" id="MobiDB-lite"/>
    </source>
</evidence>
<organism evidence="4 5">
    <name type="scientific">Daphnia galeata</name>
    <dbReference type="NCBI Taxonomy" id="27404"/>
    <lineage>
        <taxon>Eukaryota</taxon>
        <taxon>Metazoa</taxon>
        <taxon>Ecdysozoa</taxon>
        <taxon>Arthropoda</taxon>
        <taxon>Crustacea</taxon>
        <taxon>Branchiopoda</taxon>
        <taxon>Diplostraca</taxon>
        <taxon>Cladocera</taxon>
        <taxon>Anomopoda</taxon>
        <taxon>Daphniidae</taxon>
        <taxon>Daphnia</taxon>
    </lineage>
</organism>
<feature type="region of interest" description="Disordered" evidence="2">
    <location>
        <begin position="241"/>
        <end position="260"/>
    </location>
</feature>
<dbReference type="Gene3D" id="2.30.29.30">
    <property type="entry name" value="Pleckstrin-homology domain (PH domain)/Phosphotyrosine-binding domain (PTB)"/>
    <property type="match status" value="1"/>
</dbReference>
<comment type="caution">
    <text evidence="4">The sequence shown here is derived from an EMBL/GenBank/DDBJ whole genome shotgun (WGS) entry which is preliminary data.</text>
</comment>
<dbReference type="SUPFAM" id="SSF52799">
    <property type="entry name" value="(Phosphotyrosine protein) phosphatases II"/>
    <property type="match status" value="1"/>
</dbReference>
<proteinExistence type="inferred from homology"/>
<reference evidence="4" key="1">
    <citation type="submission" date="2021-11" db="EMBL/GenBank/DDBJ databases">
        <authorList>
            <person name="Schell T."/>
        </authorList>
    </citation>
    <scope>NUCLEOTIDE SEQUENCE</scope>
    <source>
        <strain evidence="4">M5</strain>
    </source>
</reference>